<keyword evidence="2" id="KW-0378">Hydrolase</keyword>
<evidence type="ECO:0000313" key="6">
    <source>
        <dbReference type="Proteomes" id="UP000194857"/>
    </source>
</evidence>
<organism evidence="5 6">
    <name type="scientific">Pseudomonas aeruginosa</name>
    <dbReference type="NCBI Taxonomy" id="287"/>
    <lineage>
        <taxon>Bacteria</taxon>
        <taxon>Pseudomonadati</taxon>
        <taxon>Pseudomonadota</taxon>
        <taxon>Gammaproteobacteria</taxon>
        <taxon>Pseudomonadales</taxon>
        <taxon>Pseudomonadaceae</taxon>
        <taxon>Pseudomonas</taxon>
    </lineage>
</organism>
<dbReference type="SMART" id="SM00479">
    <property type="entry name" value="EXOIII"/>
    <property type="match status" value="1"/>
</dbReference>
<evidence type="ECO:0000256" key="2">
    <source>
        <dbReference type="ARBA" id="ARBA00022801"/>
    </source>
</evidence>
<dbReference type="Gene3D" id="3.30.420.10">
    <property type="entry name" value="Ribonuclease H-like superfamily/Ribonuclease H"/>
    <property type="match status" value="1"/>
</dbReference>
<accession>A0A241XR34</accession>
<dbReference type="PANTHER" id="PTHR30231:SF4">
    <property type="entry name" value="PROTEIN NEN2"/>
    <property type="match status" value="1"/>
</dbReference>
<evidence type="ECO:0000313" key="5">
    <source>
        <dbReference type="EMBL" id="OTI62961.1"/>
    </source>
</evidence>
<sequence length="221" mass="23758">MNPMNGPSRLPTPTKVAECFPAIAELAALINLPVWVIDLESTGFGAHRSLGIVEFASIQIPPDGQSTAFSTLVNPEVPIHWAATKVHGIDEPAVKGAPTFLGIANGLRKGLSTTLVCGFNSRPYDLKVIQGNAERYGLDPLIAVNQLDVRDIWVGLHGKKGTLGQAADKYQVQSGPAHRAHGDVLTTARLLDAILTRMGPEFARQYLTRTEPEETCILTTS</sequence>
<dbReference type="SUPFAM" id="SSF53098">
    <property type="entry name" value="Ribonuclease H-like"/>
    <property type="match status" value="1"/>
</dbReference>
<evidence type="ECO:0000256" key="1">
    <source>
        <dbReference type="ARBA" id="ARBA00022722"/>
    </source>
</evidence>
<dbReference type="InterPro" id="IPR036397">
    <property type="entry name" value="RNaseH_sf"/>
</dbReference>
<dbReference type="Pfam" id="PF00929">
    <property type="entry name" value="RNase_T"/>
    <property type="match status" value="1"/>
</dbReference>
<keyword evidence="3" id="KW-0269">Exonuclease</keyword>
<name>A0A241XR34_PSEAI</name>
<dbReference type="EMBL" id="NFFZ01000004">
    <property type="protein sequence ID" value="OTI62961.1"/>
    <property type="molecule type" value="Genomic_DNA"/>
</dbReference>
<protein>
    <recommendedName>
        <fullName evidence="4">Exonuclease domain-containing protein</fullName>
    </recommendedName>
</protein>
<gene>
    <name evidence="5" type="ORF">CAZ10_08920</name>
</gene>
<dbReference type="AlphaFoldDB" id="A0A241XR34"/>
<proteinExistence type="predicted"/>
<dbReference type="GO" id="GO:0008408">
    <property type="term" value="F:3'-5' exonuclease activity"/>
    <property type="evidence" value="ECO:0007669"/>
    <property type="project" value="TreeGrafter"/>
</dbReference>
<feature type="domain" description="Exonuclease" evidence="4">
    <location>
        <begin position="33"/>
        <end position="200"/>
    </location>
</feature>
<dbReference type="GO" id="GO:0003676">
    <property type="term" value="F:nucleic acid binding"/>
    <property type="evidence" value="ECO:0007669"/>
    <property type="project" value="InterPro"/>
</dbReference>
<dbReference type="InterPro" id="IPR013520">
    <property type="entry name" value="Ribonucl_H"/>
</dbReference>
<dbReference type="GO" id="GO:0006259">
    <property type="term" value="P:DNA metabolic process"/>
    <property type="evidence" value="ECO:0007669"/>
    <property type="project" value="UniProtKB-ARBA"/>
</dbReference>
<comment type="caution">
    <text evidence="5">The sequence shown here is derived from an EMBL/GenBank/DDBJ whole genome shotgun (WGS) entry which is preliminary data.</text>
</comment>
<reference evidence="6" key="1">
    <citation type="submission" date="2017-05" db="EMBL/GenBank/DDBJ databases">
        <authorList>
            <person name="Giani T."/>
            <person name="Arena F."/>
            <person name="Pollini S."/>
            <person name="Di Pilato V."/>
            <person name="D'Andrea M.M."/>
            <person name="Henrici De Angelis L."/>
            <person name="Bassetti M."/>
            <person name="Rossolini G.M."/>
        </authorList>
    </citation>
    <scope>NUCLEOTIDE SEQUENCE [LARGE SCALE GENOMIC DNA]</scope>
    <source>
        <strain evidence="6">S567_C10_BS</strain>
    </source>
</reference>
<evidence type="ECO:0000256" key="3">
    <source>
        <dbReference type="ARBA" id="ARBA00022839"/>
    </source>
</evidence>
<dbReference type="Proteomes" id="UP000194857">
    <property type="component" value="Unassembled WGS sequence"/>
</dbReference>
<dbReference type="CDD" id="cd06127">
    <property type="entry name" value="DEDDh"/>
    <property type="match status" value="1"/>
</dbReference>
<keyword evidence="1" id="KW-0540">Nuclease</keyword>
<evidence type="ECO:0000259" key="4">
    <source>
        <dbReference type="SMART" id="SM00479"/>
    </source>
</evidence>
<dbReference type="PANTHER" id="PTHR30231">
    <property type="entry name" value="DNA POLYMERASE III SUBUNIT EPSILON"/>
    <property type="match status" value="1"/>
</dbReference>
<dbReference type="InterPro" id="IPR012337">
    <property type="entry name" value="RNaseH-like_sf"/>
</dbReference>